<keyword evidence="5" id="KW-1185">Reference proteome</keyword>
<evidence type="ECO:0000256" key="1">
    <source>
        <dbReference type="SAM" id="MobiDB-lite"/>
    </source>
</evidence>
<keyword evidence="2" id="KW-1133">Transmembrane helix</keyword>
<dbReference type="EMBL" id="WJIF01000002">
    <property type="protein sequence ID" value="MRG59433.1"/>
    <property type="molecule type" value="Genomic_DNA"/>
</dbReference>
<feature type="transmembrane region" description="Helical" evidence="2">
    <location>
        <begin position="111"/>
        <end position="135"/>
    </location>
</feature>
<accession>A0A6I2FBY0</accession>
<name>A0A6I2FBY0_9MICO</name>
<dbReference type="RefSeq" id="WP_153683837.1">
    <property type="nucleotide sequence ID" value="NZ_WJIF01000002.1"/>
</dbReference>
<feature type="signal peptide" evidence="3">
    <location>
        <begin position="1"/>
        <end position="20"/>
    </location>
</feature>
<evidence type="ECO:0000256" key="2">
    <source>
        <dbReference type="SAM" id="Phobius"/>
    </source>
</evidence>
<feature type="transmembrane region" description="Helical" evidence="2">
    <location>
        <begin position="142"/>
        <end position="161"/>
    </location>
</feature>
<evidence type="ECO:0000256" key="3">
    <source>
        <dbReference type="SAM" id="SignalP"/>
    </source>
</evidence>
<feature type="chain" id="PRO_5026295973" description="DUF998 domain-containing protein" evidence="3">
    <location>
        <begin position="21"/>
        <end position="224"/>
    </location>
</feature>
<protein>
    <recommendedName>
        <fullName evidence="6">DUF998 domain-containing protein</fullName>
    </recommendedName>
</protein>
<gene>
    <name evidence="4" type="ORF">GE115_06035</name>
</gene>
<evidence type="ECO:0000313" key="4">
    <source>
        <dbReference type="EMBL" id="MRG59433.1"/>
    </source>
</evidence>
<feature type="compositionally biased region" description="Low complexity" evidence="1">
    <location>
        <begin position="201"/>
        <end position="214"/>
    </location>
</feature>
<dbReference type="AlphaFoldDB" id="A0A6I2FBY0"/>
<feature type="region of interest" description="Disordered" evidence="1">
    <location>
        <begin position="190"/>
        <end position="224"/>
    </location>
</feature>
<reference evidence="4 5" key="1">
    <citation type="submission" date="2019-10" db="EMBL/GenBank/DDBJ databases">
        <authorList>
            <person name="Nie G."/>
            <person name="Ming H."/>
            <person name="Yi B."/>
        </authorList>
    </citation>
    <scope>NUCLEOTIDE SEQUENCE [LARGE SCALE GENOMIC DNA]</scope>
    <source>
        <strain evidence="4 5">CFH 90414</strain>
    </source>
</reference>
<keyword evidence="2" id="KW-0472">Membrane</keyword>
<keyword evidence="2" id="KW-0812">Transmembrane</keyword>
<dbReference type="Proteomes" id="UP000431080">
    <property type="component" value="Unassembled WGS sequence"/>
</dbReference>
<organism evidence="4 5">
    <name type="scientific">Agromyces agglutinans</name>
    <dbReference type="NCBI Taxonomy" id="2662258"/>
    <lineage>
        <taxon>Bacteria</taxon>
        <taxon>Bacillati</taxon>
        <taxon>Actinomycetota</taxon>
        <taxon>Actinomycetes</taxon>
        <taxon>Micrococcales</taxon>
        <taxon>Microbacteriaceae</taxon>
        <taxon>Agromyces</taxon>
    </lineage>
</organism>
<evidence type="ECO:0000313" key="5">
    <source>
        <dbReference type="Proteomes" id="UP000431080"/>
    </source>
</evidence>
<evidence type="ECO:0008006" key="6">
    <source>
        <dbReference type="Google" id="ProtNLM"/>
    </source>
</evidence>
<keyword evidence="3" id="KW-0732">Signal</keyword>
<feature type="transmembrane region" description="Helical" evidence="2">
    <location>
        <begin position="44"/>
        <end position="65"/>
    </location>
</feature>
<sequence>MRPLPIAALAAAAALSTVMAADIVWNANNPDQVGPWLDAEAHPYLVRASSLAHAGTYLLIGAALVRSGAAIDRSRRLVRVLRWILVAGYSVFAAMYAWMGFVDPSLELAESLQAVVNVAFLTSLVVPIVLGFALVRRRELRVPVVLLIAPLVLLPLTLLLGPTGWAHPGYTETAVNLGLALLALLATDETPRQPERARTNAATSGASPAAISSAGRLRPFTSNE</sequence>
<feature type="transmembrane region" description="Helical" evidence="2">
    <location>
        <begin position="77"/>
        <end position="99"/>
    </location>
</feature>
<comment type="caution">
    <text evidence="4">The sequence shown here is derived from an EMBL/GenBank/DDBJ whole genome shotgun (WGS) entry which is preliminary data.</text>
</comment>
<proteinExistence type="predicted"/>